<gene>
    <name evidence="1" type="ORF">Lnau_3101</name>
</gene>
<dbReference type="OrthoDB" id="9979054at2"/>
<comment type="caution">
    <text evidence="1">The sequence shown here is derived from an EMBL/GenBank/DDBJ whole genome shotgun (WGS) entry which is preliminary data.</text>
</comment>
<protein>
    <submittedName>
        <fullName evidence="1">Uncharacterized protein</fullName>
    </submittedName>
</protein>
<evidence type="ECO:0000313" key="1">
    <source>
        <dbReference type="EMBL" id="KTD32190.1"/>
    </source>
</evidence>
<reference evidence="1 2" key="1">
    <citation type="submission" date="2015-11" db="EMBL/GenBank/DDBJ databases">
        <title>Genomic analysis of 38 Legionella species identifies large and diverse effector repertoires.</title>
        <authorList>
            <person name="Burstein D."/>
            <person name="Amaro F."/>
            <person name="Zusman T."/>
            <person name="Lifshitz Z."/>
            <person name="Cohen O."/>
            <person name="Gilbert J.A."/>
            <person name="Pupko T."/>
            <person name="Shuman H.A."/>
            <person name="Segal G."/>
        </authorList>
    </citation>
    <scope>NUCLEOTIDE SEQUENCE [LARGE SCALE GENOMIC DNA]</scope>
    <source>
        <strain evidence="1 2">ATCC 49506</strain>
    </source>
</reference>
<accession>A0A0W0WIT8</accession>
<keyword evidence="2" id="KW-1185">Reference proteome</keyword>
<name>A0A0W0WIT8_9GAMM</name>
<dbReference type="Proteomes" id="UP000054725">
    <property type="component" value="Unassembled WGS sequence"/>
</dbReference>
<dbReference type="STRING" id="45070.Lnau_3101"/>
<evidence type="ECO:0000313" key="2">
    <source>
        <dbReference type="Proteomes" id="UP000054725"/>
    </source>
</evidence>
<dbReference type="PATRIC" id="fig|45070.6.peg.3274"/>
<proteinExistence type="predicted"/>
<sequence length="66" mass="7548">MTEPLALKAFSALELIHLLYDCALKLDSAHQALEEKSLHETAIEAFKAYDFLLFQLQQEQLAFTVH</sequence>
<dbReference type="RefSeq" id="WP_058506077.1">
    <property type="nucleotide sequence ID" value="NZ_CAAAIF010000015.1"/>
</dbReference>
<dbReference type="EMBL" id="LNYO01000027">
    <property type="protein sequence ID" value="KTD32190.1"/>
    <property type="molecule type" value="Genomic_DNA"/>
</dbReference>
<dbReference type="AlphaFoldDB" id="A0A0W0WIT8"/>
<organism evidence="1 2">
    <name type="scientific">Legionella nautarum</name>
    <dbReference type="NCBI Taxonomy" id="45070"/>
    <lineage>
        <taxon>Bacteria</taxon>
        <taxon>Pseudomonadati</taxon>
        <taxon>Pseudomonadota</taxon>
        <taxon>Gammaproteobacteria</taxon>
        <taxon>Legionellales</taxon>
        <taxon>Legionellaceae</taxon>
        <taxon>Legionella</taxon>
    </lineage>
</organism>